<accession>A0AAE0D8I3</accession>
<keyword evidence="2" id="KW-1185">Reference proteome</keyword>
<comment type="caution">
    <text evidence="1">The sequence shown here is derived from an EMBL/GenBank/DDBJ whole genome shotgun (WGS) entry which is preliminary data.</text>
</comment>
<proteinExistence type="predicted"/>
<evidence type="ECO:0000313" key="1">
    <source>
        <dbReference type="EMBL" id="KAK2767364.1"/>
    </source>
</evidence>
<dbReference type="InterPro" id="IPR036770">
    <property type="entry name" value="Ankyrin_rpt-contain_sf"/>
</dbReference>
<organism evidence="1 2">
    <name type="scientific">Colletotrichum kahawae</name>
    <name type="common">Coffee berry disease fungus</name>
    <dbReference type="NCBI Taxonomy" id="34407"/>
    <lineage>
        <taxon>Eukaryota</taxon>
        <taxon>Fungi</taxon>
        <taxon>Dikarya</taxon>
        <taxon>Ascomycota</taxon>
        <taxon>Pezizomycotina</taxon>
        <taxon>Sordariomycetes</taxon>
        <taxon>Hypocreomycetidae</taxon>
        <taxon>Glomerellales</taxon>
        <taxon>Glomerellaceae</taxon>
        <taxon>Colletotrichum</taxon>
        <taxon>Colletotrichum gloeosporioides species complex</taxon>
    </lineage>
</organism>
<dbReference type="EMBL" id="VYYT01000115">
    <property type="protein sequence ID" value="KAK2767364.1"/>
    <property type="molecule type" value="Genomic_DNA"/>
</dbReference>
<protein>
    <submittedName>
        <fullName evidence="1">Ankyrin repeat protein</fullName>
    </submittedName>
</protein>
<gene>
    <name evidence="1" type="ORF">CKAH01_15258</name>
</gene>
<evidence type="ECO:0000313" key="2">
    <source>
        <dbReference type="Proteomes" id="UP001281614"/>
    </source>
</evidence>
<name>A0AAE0D8I3_COLKA</name>
<dbReference type="AlphaFoldDB" id="A0AAE0D8I3"/>
<reference evidence="1" key="1">
    <citation type="submission" date="2023-02" db="EMBL/GenBank/DDBJ databases">
        <title>Colletotrichum kahawae CIFC_Que2 genome sequencing and assembly.</title>
        <authorList>
            <person name="Baroncelli R."/>
        </authorList>
    </citation>
    <scope>NUCLEOTIDE SEQUENCE</scope>
    <source>
        <strain evidence="1">CIFC_Que2</strain>
    </source>
</reference>
<dbReference type="Gene3D" id="1.25.40.20">
    <property type="entry name" value="Ankyrin repeat-containing domain"/>
    <property type="match status" value="1"/>
</dbReference>
<dbReference type="SUPFAM" id="SSF48403">
    <property type="entry name" value="Ankyrin repeat"/>
    <property type="match status" value="1"/>
</dbReference>
<dbReference type="Proteomes" id="UP001281614">
    <property type="component" value="Unassembled WGS sequence"/>
</dbReference>
<sequence length="112" mass="12811">MATNPKDQISPFDKKLDMDRLERTFYLLLTSGADVNARTDSGVRPIQIALKSENGLDLACLLLWNGCKWDREYETILRRNYGASGEEKREVGRVLGYIRINGPVKGYRFLVE</sequence>